<accession>A0A2V3IX52</accession>
<organism evidence="2 3">
    <name type="scientific">Gracilariopsis chorda</name>
    <dbReference type="NCBI Taxonomy" id="448386"/>
    <lineage>
        <taxon>Eukaryota</taxon>
        <taxon>Rhodophyta</taxon>
        <taxon>Florideophyceae</taxon>
        <taxon>Rhodymeniophycidae</taxon>
        <taxon>Gracilariales</taxon>
        <taxon>Gracilariaceae</taxon>
        <taxon>Gracilariopsis</taxon>
    </lineage>
</organism>
<dbReference type="AlphaFoldDB" id="A0A2V3IX52"/>
<gene>
    <name evidence="2" type="ORF">BWQ96_03517</name>
</gene>
<proteinExistence type="predicted"/>
<feature type="region of interest" description="Disordered" evidence="1">
    <location>
        <begin position="1"/>
        <end position="25"/>
    </location>
</feature>
<keyword evidence="3" id="KW-1185">Reference proteome</keyword>
<protein>
    <submittedName>
        <fullName evidence="2">Uncharacterized protein</fullName>
    </submittedName>
</protein>
<sequence length="234" mass="27037">MATFENTTTKQVDDSGPVPAQSSVSTMMIVPATTEEALDEIGDPDPPPDGAIVELVTQYKKDVDSYAREMLEAFKKTDLRVEWLCLKFTATLTAKKTKALSRATELKWFEFLIARNFYVKREQGYLRKKAISECLTNHHLLELGIHTSPLMEPVRKRTGIIPLPKEIREFCETRSHMPLRLEQFTFCRTRIVPCEMQNIRLRRLMLSHMSLDLKYRGSQYLTQQDPEQGCKMSF</sequence>
<reference evidence="2 3" key="1">
    <citation type="journal article" date="2018" name="Mol. Biol. Evol.">
        <title>Analysis of the draft genome of the red seaweed Gracilariopsis chorda provides insights into genome size evolution in Rhodophyta.</title>
        <authorList>
            <person name="Lee J."/>
            <person name="Yang E.C."/>
            <person name="Graf L."/>
            <person name="Yang J.H."/>
            <person name="Qiu H."/>
            <person name="Zel Zion U."/>
            <person name="Chan C.X."/>
            <person name="Stephens T.G."/>
            <person name="Weber A.P.M."/>
            <person name="Boo G.H."/>
            <person name="Boo S.M."/>
            <person name="Kim K.M."/>
            <person name="Shin Y."/>
            <person name="Jung M."/>
            <person name="Lee S.J."/>
            <person name="Yim H.S."/>
            <person name="Lee J.H."/>
            <person name="Bhattacharya D."/>
            <person name="Yoon H.S."/>
        </authorList>
    </citation>
    <scope>NUCLEOTIDE SEQUENCE [LARGE SCALE GENOMIC DNA]</scope>
    <source>
        <strain evidence="2 3">SKKU-2015</strain>
        <tissue evidence="2">Whole body</tissue>
    </source>
</reference>
<dbReference type="Proteomes" id="UP000247409">
    <property type="component" value="Unassembled WGS sequence"/>
</dbReference>
<evidence type="ECO:0000313" key="3">
    <source>
        <dbReference type="Proteomes" id="UP000247409"/>
    </source>
</evidence>
<dbReference type="EMBL" id="NBIV01000034">
    <property type="protein sequence ID" value="PXF46691.1"/>
    <property type="molecule type" value="Genomic_DNA"/>
</dbReference>
<evidence type="ECO:0000256" key="1">
    <source>
        <dbReference type="SAM" id="MobiDB-lite"/>
    </source>
</evidence>
<name>A0A2V3IX52_9FLOR</name>
<comment type="caution">
    <text evidence="2">The sequence shown here is derived from an EMBL/GenBank/DDBJ whole genome shotgun (WGS) entry which is preliminary data.</text>
</comment>
<feature type="compositionally biased region" description="Polar residues" evidence="1">
    <location>
        <begin position="1"/>
        <end position="10"/>
    </location>
</feature>
<evidence type="ECO:0000313" key="2">
    <source>
        <dbReference type="EMBL" id="PXF46691.1"/>
    </source>
</evidence>